<sequence>MKFRLNPKLDAKRLATRYAEASRLRVENIFTEDTAKEIHKRLSELDWWLTYNDGNHVNELHPLHLRQLTPQDSAAIQQKIFENARRQYQFIYNYYPMYAGYFAPKLPPMSLDPVYEFLNSARFLDFARKLTGHGDIKWCDAQATLFRPTHFLKYHTDAQSEHKRRAAYVLNFTTEWDTDWGGMLQFWNERGDVELAFKPTFNALNIFTVPQPHSVSSVTQWAPGLRFSITGWMRADDPPGPFGEG</sequence>
<evidence type="ECO:0000313" key="2">
    <source>
        <dbReference type="EMBL" id="MBX7459063.1"/>
    </source>
</evidence>
<organism evidence="2 3">
    <name type="scientific">Qipengyuania polymorpha</name>
    <dbReference type="NCBI Taxonomy" id="2867234"/>
    <lineage>
        <taxon>Bacteria</taxon>
        <taxon>Pseudomonadati</taxon>
        <taxon>Pseudomonadota</taxon>
        <taxon>Alphaproteobacteria</taxon>
        <taxon>Sphingomonadales</taxon>
        <taxon>Erythrobacteraceae</taxon>
        <taxon>Qipengyuania</taxon>
    </lineage>
</organism>
<proteinExistence type="predicted"/>
<dbReference type="EMBL" id="JAIGNK010000004">
    <property type="protein sequence ID" value="MBX7459063.1"/>
    <property type="molecule type" value="Genomic_DNA"/>
</dbReference>
<comment type="caution">
    <text evidence="2">The sequence shown here is derived from an EMBL/GenBank/DDBJ whole genome shotgun (WGS) entry which is preliminary data.</text>
</comment>
<keyword evidence="3" id="KW-1185">Reference proteome</keyword>
<dbReference type="Pfam" id="PF13661">
    <property type="entry name" value="2OG-FeII_Oxy_4"/>
    <property type="match status" value="1"/>
</dbReference>
<evidence type="ECO:0000313" key="3">
    <source>
        <dbReference type="Proteomes" id="UP000783253"/>
    </source>
</evidence>
<evidence type="ECO:0000259" key="1">
    <source>
        <dbReference type="Pfam" id="PF13661"/>
    </source>
</evidence>
<dbReference type="RefSeq" id="WP_221574464.1">
    <property type="nucleotide sequence ID" value="NZ_JAIGNK010000004.1"/>
</dbReference>
<dbReference type="Proteomes" id="UP000783253">
    <property type="component" value="Unassembled WGS sequence"/>
</dbReference>
<reference evidence="2 3" key="1">
    <citation type="submission" date="2021-08" db="EMBL/GenBank/DDBJ databases">
        <title>Comparative Genomics Analysis of the Genus Qipengyuania Reveals Extensive Genetic Diversity and Metabolic Versatility, Including the Description of Fifteen Novel Species.</title>
        <authorList>
            <person name="Liu Y."/>
        </authorList>
    </citation>
    <scope>NUCLEOTIDE SEQUENCE [LARGE SCALE GENOMIC DNA]</scope>
    <source>
        <strain evidence="2 3">1NDH17</strain>
    </source>
</reference>
<accession>A0ABS7IZR1</accession>
<gene>
    <name evidence="2" type="ORF">K3152_12455</name>
</gene>
<dbReference type="PANTHER" id="PTHR12117:SF0">
    <property type="entry name" value="PROLYL 3-HYDROXYLASE OGFOD1"/>
    <property type="match status" value="1"/>
</dbReference>
<protein>
    <submittedName>
        <fullName evidence="2">2OG-Fe(II) oxygenase</fullName>
    </submittedName>
</protein>
<dbReference type="PANTHER" id="PTHR12117">
    <property type="entry name" value="HISTONE ACETYLTRANSFERASE COMPLEX"/>
    <property type="match status" value="1"/>
</dbReference>
<dbReference type="InterPro" id="IPR039558">
    <property type="entry name" value="TPA1/OFD1_N"/>
</dbReference>
<feature type="domain" description="Prolyl 3,4-dihydroxylase TPA1/OFD1 N-terminal" evidence="1">
    <location>
        <begin position="142"/>
        <end position="234"/>
    </location>
</feature>
<dbReference type="InterPro" id="IPR051842">
    <property type="entry name" value="uS12_prolyl_hydroxylase"/>
</dbReference>
<dbReference type="Gene3D" id="2.60.120.620">
    <property type="entry name" value="q2cbj1_9rhob like domain"/>
    <property type="match status" value="1"/>
</dbReference>
<name>A0ABS7IZR1_9SPHN</name>